<dbReference type="Proteomes" id="UP000193240">
    <property type="component" value="Unassembled WGS sequence"/>
</dbReference>
<accession>A0A1Y2LLW1</accession>
<dbReference type="AlphaFoldDB" id="A0A1Y2LLW1"/>
<dbReference type="OMA" id="FSDSYCK"/>
<evidence type="ECO:0000313" key="2">
    <source>
        <dbReference type="Proteomes" id="UP000193240"/>
    </source>
</evidence>
<gene>
    <name evidence="1" type="ORF">B5807_09329</name>
</gene>
<proteinExistence type="predicted"/>
<dbReference type="OrthoDB" id="3776608at2759"/>
<name>A0A1Y2LLW1_EPING</name>
<sequence>MPYIINAPGVPRPYITNNPAIYFDCLSWGWSCESRPFSDSYCKATRKREEARFEVDKRAEQLERYYEQELTRRERAKRPVSIHKIGFTTSLKPFEGFGRHAKHDSVVSVAVLEVGSDGEDAELSD</sequence>
<evidence type="ECO:0000313" key="1">
    <source>
        <dbReference type="EMBL" id="OSS44926.1"/>
    </source>
</evidence>
<reference evidence="1 2" key="1">
    <citation type="journal article" date="2017" name="Genome Announc.">
        <title>Genome sequence of the saprophytic ascomycete Epicoccum nigrum ICMP 19927 strain isolated from New Zealand.</title>
        <authorList>
            <person name="Fokin M."/>
            <person name="Fleetwood D."/>
            <person name="Weir B.S."/>
            <person name="Villas-Boas S.G."/>
        </authorList>
    </citation>
    <scope>NUCLEOTIDE SEQUENCE [LARGE SCALE GENOMIC DNA]</scope>
    <source>
        <strain evidence="1 2">ICMP 19927</strain>
    </source>
</reference>
<organism evidence="1 2">
    <name type="scientific">Epicoccum nigrum</name>
    <name type="common">Soil fungus</name>
    <name type="synonym">Epicoccum purpurascens</name>
    <dbReference type="NCBI Taxonomy" id="105696"/>
    <lineage>
        <taxon>Eukaryota</taxon>
        <taxon>Fungi</taxon>
        <taxon>Dikarya</taxon>
        <taxon>Ascomycota</taxon>
        <taxon>Pezizomycotina</taxon>
        <taxon>Dothideomycetes</taxon>
        <taxon>Pleosporomycetidae</taxon>
        <taxon>Pleosporales</taxon>
        <taxon>Pleosporineae</taxon>
        <taxon>Didymellaceae</taxon>
        <taxon>Epicoccum</taxon>
    </lineage>
</organism>
<dbReference type="EMBL" id="KZ107855">
    <property type="protein sequence ID" value="OSS44926.1"/>
    <property type="molecule type" value="Genomic_DNA"/>
</dbReference>
<dbReference type="InParanoid" id="A0A1Y2LLW1"/>
<keyword evidence="2" id="KW-1185">Reference proteome</keyword>
<protein>
    <submittedName>
        <fullName evidence="1">Uncharacterized protein</fullName>
    </submittedName>
</protein>